<keyword evidence="5 7" id="KW-0472">Membrane</keyword>
<dbReference type="Pfam" id="PF01594">
    <property type="entry name" value="AI-2E_transport"/>
    <property type="match status" value="1"/>
</dbReference>
<feature type="region of interest" description="Disordered" evidence="6">
    <location>
        <begin position="367"/>
        <end position="424"/>
    </location>
</feature>
<evidence type="ECO:0000256" key="2">
    <source>
        <dbReference type="ARBA" id="ARBA00009773"/>
    </source>
</evidence>
<evidence type="ECO:0000256" key="7">
    <source>
        <dbReference type="SAM" id="Phobius"/>
    </source>
</evidence>
<dbReference type="STRING" id="417102.CA982_06965"/>
<dbReference type="GO" id="GO:0055085">
    <property type="term" value="P:transmembrane transport"/>
    <property type="evidence" value="ECO:0007669"/>
    <property type="project" value="TreeGrafter"/>
</dbReference>
<comment type="subcellular location">
    <subcellularLocation>
        <location evidence="1">Membrane</location>
        <topology evidence="1">Multi-pass membrane protein</topology>
    </subcellularLocation>
</comment>
<comment type="similarity">
    <text evidence="2">Belongs to the autoinducer-2 exporter (AI-2E) (TC 2.A.86) family.</text>
</comment>
<evidence type="ECO:0000313" key="9">
    <source>
        <dbReference type="Proteomes" id="UP000194632"/>
    </source>
</evidence>
<keyword evidence="9" id="KW-1185">Reference proteome</keyword>
<reference evidence="8 9" key="1">
    <citation type="submission" date="2017-05" db="EMBL/GenBank/DDBJ databases">
        <title>Biotechnological potential of actinobacteria isolated from South African environments.</title>
        <authorList>
            <person name="Le Roes-Hill M."/>
            <person name="Prins A."/>
            <person name="Durrell K.A."/>
        </authorList>
    </citation>
    <scope>NUCLEOTIDE SEQUENCE [LARGE SCALE GENOMIC DNA]</scope>
    <source>
        <strain evidence="8">BS2</strain>
    </source>
</reference>
<accession>A0A243QFQ4</accession>
<dbReference type="PANTHER" id="PTHR21716">
    <property type="entry name" value="TRANSMEMBRANE PROTEIN"/>
    <property type="match status" value="1"/>
</dbReference>
<feature type="transmembrane region" description="Helical" evidence="7">
    <location>
        <begin position="287"/>
        <end position="304"/>
    </location>
</feature>
<feature type="transmembrane region" description="Helical" evidence="7">
    <location>
        <begin position="165"/>
        <end position="187"/>
    </location>
</feature>
<keyword evidence="3 7" id="KW-0812">Transmembrane</keyword>
<evidence type="ECO:0000313" key="8">
    <source>
        <dbReference type="EMBL" id="OUC79624.1"/>
    </source>
</evidence>
<name>A0A243QFQ4_9ACTN</name>
<feature type="transmembrane region" description="Helical" evidence="7">
    <location>
        <begin position="221"/>
        <end position="254"/>
    </location>
</feature>
<dbReference type="GO" id="GO:0016020">
    <property type="term" value="C:membrane"/>
    <property type="evidence" value="ECO:0007669"/>
    <property type="project" value="UniProtKB-SubCell"/>
</dbReference>
<feature type="compositionally biased region" description="Low complexity" evidence="6">
    <location>
        <begin position="393"/>
        <end position="405"/>
    </location>
</feature>
<protein>
    <submittedName>
        <fullName evidence="8">AI-2E family transporter</fullName>
    </submittedName>
</protein>
<evidence type="ECO:0000256" key="3">
    <source>
        <dbReference type="ARBA" id="ARBA00022692"/>
    </source>
</evidence>
<feature type="region of interest" description="Disordered" evidence="6">
    <location>
        <begin position="1"/>
        <end position="27"/>
    </location>
</feature>
<dbReference type="EMBL" id="NGFO01000006">
    <property type="protein sequence ID" value="OUC79624.1"/>
    <property type="molecule type" value="Genomic_DNA"/>
</dbReference>
<feature type="transmembrane region" description="Helical" evidence="7">
    <location>
        <begin position="57"/>
        <end position="74"/>
    </location>
</feature>
<dbReference type="AlphaFoldDB" id="A0A243QFQ4"/>
<gene>
    <name evidence="8" type="ORF">CA982_06965</name>
</gene>
<feature type="transmembrane region" description="Helical" evidence="7">
    <location>
        <begin position="31"/>
        <end position="51"/>
    </location>
</feature>
<proteinExistence type="inferred from homology"/>
<keyword evidence="4 7" id="KW-1133">Transmembrane helix</keyword>
<feature type="transmembrane region" description="Helical" evidence="7">
    <location>
        <begin position="86"/>
        <end position="112"/>
    </location>
</feature>
<feature type="transmembrane region" description="Helical" evidence="7">
    <location>
        <begin position="324"/>
        <end position="350"/>
    </location>
</feature>
<feature type="compositionally biased region" description="Polar residues" evidence="6">
    <location>
        <begin position="1"/>
        <end position="11"/>
    </location>
</feature>
<dbReference type="Proteomes" id="UP000194632">
    <property type="component" value="Unassembled WGS sequence"/>
</dbReference>
<dbReference type="InterPro" id="IPR002549">
    <property type="entry name" value="AI-2E-like"/>
</dbReference>
<sequence length="424" mass="44771">MSGRSEASGTKSSKRTPPQPSYRVDPPDWTLPRGTIVLLTIAGLVVAIGGIKSVASLVGPVFLALMLTVAVQPVPTWLRRRGFPRWAAFVTTVLLVYGILIGLFAALVFSVARLASILPQYDDKFDELVTGFQNFLTSHGVSHDKVQDMISHVDTSKVVSAVTDVLASTFSVASALVLVLALLLFMAADSVGFDDRMTILDRMRPDIASAFRSFSQGTRSYLWVSTVFGLIVAVLDSVALALLSIPLPILWGLLSFITNYIPNVGFIIGLVPPALLGLLVGGPTKMLVVIVVYSAINVIIQSVIQPKFVGDAVGLSTTLTFLSLLFWAWAIGPLGAILAVPLTLLAKALLIDIDPATRWADVLLSSGARPKKPEPTDAESPGDGRFVDADGVGPLTTAPPATPAAEGDDPTPGSAPGVTPDPEK</sequence>
<feature type="transmembrane region" description="Helical" evidence="7">
    <location>
        <begin position="260"/>
        <end position="280"/>
    </location>
</feature>
<evidence type="ECO:0000256" key="1">
    <source>
        <dbReference type="ARBA" id="ARBA00004141"/>
    </source>
</evidence>
<dbReference type="RefSeq" id="WP_244176155.1">
    <property type="nucleotide sequence ID" value="NZ_NGFO01000006.1"/>
</dbReference>
<organism evidence="8 9">
    <name type="scientific">Gordonia lacunae</name>
    <dbReference type="NCBI Taxonomy" id="417102"/>
    <lineage>
        <taxon>Bacteria</taxon>
        <taxon>Bacillati</taxon>
        <taxon>Actinomycetota</taxon>
        <taxon>Actinomycetes</taxon>
        <taxon>Mycobacteriales</taxon>
        <taxon>Gordoniaceae</taxon>
        <taxon>Gordonia</taxon>
    </lineage>
</organism>
<evidence type="ECO:0000256" key="5">
    <source>
        <dbReference type="ARBA" id="ARBA00023136"/>
    </source>
</evidence>
<evidence type="ECO:0000256" key="6">
    <source>
        <dbReference type="SAM" id="MobiDB-lite"/>
    </source>
</evidence>
<evidence type="ECO:0000256" key="4">
    <source>
        <dbReference type="ARBA" id="ARBA00022989"/>
    </source>
</evidence>
<comment type="caution">
    <text evidence="8">The sequence shown here is derived from an EMBL/GenBank/DDBJ whole genome shotgun (WGS) entry which is preliminary data.</text>
</comment>
<dbReference type="PANTHER" id="PTHR21716:SF64">
    <property type="entry name" value="AI-2 TRANSPORT PROTEIN TQSA"/>
    <property type="match status" value="1"/>
</dbReference>